<proteinExistence type="predicted"/>
<organism evidence="2 3">
    <name type="scientific">Ascosphaera apis ARSEF 7405</name>
    <dbReference type="NCBI Taxonomy" id="392613"/>
    <lineage>
        <taxon>Eukaryota</taxon>
        <taxon>Fungi</taxon>
        <taxon>Dikarya</taxon>
        <taxon>Ascomycota</taxon>
        <taxon>Pezizomycotina</taxon>
        <taxon>Eurotiomycetes</taxon>
        <taxon>Eurotiomycetidae</taxon>
        <taxon>Onygenales</taxon>
        <taxon>Ascosphaeraceae</taxon>
        <taxon>Ascosphaera</taxon>
    </lineage>
</organism>
<comment type="caution">
    <text evidence="2">The sequence shown here is derived from an EMBL/GenBank/DDBJ whole genome shotgun (WGS) entry which is preliminary data.</text>
</comment>
<dbReference type="VEuPathDB" id="FungiDB:AAP_05407"/>
<accession>A0A162I288</accession>
<keyword evidence="3" id="KW-1185">Reference proteome</keyword>
<sequence>MCEKSSVPTSAVPSSTGSQRRYTWEEKEKWPAPVICEVQSIEEQSSPEPFIPFRGPTALALGLGLKDYIGRVDYTRPETHIIASTSKNEVPALPPRSAFIHQPFYCPSCALYTDHVMRRNANPADMRITCSVCYAHHEIVDEVSPYDHSSVATVKSVGVSFRKVISRLFSRMIQDEEEEIKLPKLVEYSSPDFADLLDLKSADIPPLSSNTPRIPRSKTKRAFIAIGHFLEQFIV</sequence>
<evidence type="ECO:0000256" key="1">
    <source>
        <dbReference type="SAM" id="MobiDB-lite"/>
    </source>
</evidence>
<dbReference type="AlphaFoldDB" id="A0A162I288"/>
<name>A0A162I288_9EURO</name>
<feature type="compositionally biased region" description="Low complexity" evidence="1">
    <location>
        <begin position="1"/>
        <end position="18"/>
    </location>
</feature>
<evidence type="ECO:0000313" key="3">
    <source>
        <dbReference type="Proteomes" id="UP000242877"/>
    </source>
</evidence>
<dbReference type="Proteomes" id="UP000242877">
    <property type="component" value="Unassembled WGS sequence"/>
</dbReference>
<feature type="region of interest" description="Disordered" evidence="1">
    <location>
        <begin position="1"/>
        <end position="24"/>
    </location>
</feature>
<protein>
    <submittedName>
        <fullName evidence="2">Uncharacterized protein</fullName>
    </submittedName>
</protein>
<gene>
    <name evidence="2" type="ORF">AAP_05407</name>
</gene>
<reference evidence="2 3" key="1">
    <citation type="journal article" date="2016" name="Genome Biol. Evol.">
        <title>Divergent and convergent evolution of fungal pathogenicity.</title>
        <authorList>
            <person name="Shang Y."/>
            <person name="Xiao G."/>
            <person name="Zheng P."/>
            <person name="Cen K."/>
            <person name="Zhan S."/>
            <person name="Wang C."/>
        </authorList>
    </citation>
    <scope>NUCLEOTIDE SEQUENCE [LARGE SCALE GENOMIC DNA]</scope>
    <source>
        <strain evidence="2 3">ARSEF 7405</strain>
    </source>
</reference>
<evidence type="ECO:0000313" key="2">
    <source>
        <dbReference type="EMBL" id="KZZ87703.1"/>
    </source>
</evidence>
<dbReference type="EMBL" id="AZGZ01000031">
    <property type="protein sequence ID" value="KZZ87703.1"/>
    <property type="molecule type" value="Genomic_DNA"/>
</dbReference>